<dbReference type="Gene3D" id="3.20.20.140">
    <property type="entry name" value="Metal-dependent hydrolases"/>
    <property type="match status" value="1"/>
</dbReference>
<keyword evidence="1" id="KW-0732">Signal</keyword>
<dbReference type="NCBIfam" id="NF038032">
    <property type="entry name" value="CehA_McbA_metalo"/>
    <property type="match status" value="1"/>
</dbReference>
<gene>
    <name evidence="2" type="ORF">B7G68_09350</name>
</gene>
<keyword evidence="3" id="KW-1185">Reference proteome</keyword>
<proteinExistence type="predicted"/>
<dbReference type="PANTHER" id="PTHR42924">
    <property type="entry name" value="EXONUCLEASE"/>
    <property type="match status" value="1"/>
</dbReference>
<name>A0ABM6TFV9_9CAUL</name>
<dbReference type="RefSeq" id="WP_013078952.1">
    <property type="nucleotide sequence ID" value="NZ_CP027850.1"/>
</dbReference>
<dbReference type="EMBL" id="CP027850">
    <property type="protein sequence ID" value="AVQ02032.1"/>
    <property type="molecule type" value="Genomic_DNA"/>
</dbReference>
<feature type="signal peptide" evidence="1">
    <location>
        <begin position="1"/>
        <end position="18"/>
    </location>
</feature>
<dbReference type="Proteomes" id="UP000240527">
    <property type="component" value="Chromosome"/>
</dbReference>
<protein>
    <submittedName>
        <fullName evidence="2">Phosphotransferase</fullName>
    </submittedName>
</protein>
<dbReference type="SUPFAM" id="SSF89550">
    <property type="entry name" value="PHP domain-like"/>
    <property type="match status" value="1"/>
</dbReference>
<dbReference type="CDD" id="cd07432">
    <property type="entry name" value="PHP_HisPPase"/>
    <property type="match status" value="1"/>
</dbReference>
<feature type="chain" id="PRO_5046412877" evidence="1">
    <location>
        <begin position="19"/>
        <end position="489"/>
    </location>
</feature>
<dbReference type="PANTHER" id="PTHR42924:SF3">
    <property type="entry name" value="POLYMERASE_HISTIDINOL PHOSPHATASE N-TERMINAL DOMAIN-CONTAINING PROTEIN"/>
    <property type="match status" value="1"/>
</dbReference>
<evidence type="ECO:0000313" key="3">
    <source>
        <dbReference type="Proteomes" id="UP000240527"/>
    </source>
</evidence>
<dbReference type="InterPro" id="IPR016195">
    <property type="entry name" value="Pol/histidinol_Pase-like"/>
</dbReference>
<accession>A0ABM6TFV9</accession>
<sequence>MLRWLVLVALLIAWPAYAQTGKPDLILNGEITGADHQTYKPVTFDVPAGVARLSIAFDYTGRENRTVVDLGLLDPVRFRGWSGGNKKALFISTEAATASYLPGPLPAGQWTLLLGVPNARPGSRATYEAKVWFQRAPEPPPAALAKATTPGWYRGDLHMHTAHSDGGCVTGDAPRAPCPVYRTVLAALAAGLDFIAVTDHNTTSQAQALAELQPSFPNLLLMTGREVTTFQGHANVFGPTAFIDFRLGSSSVPTIRDLQRAVTAAGGIFSINHPAVPSGEQCMGCGWTAKDTDFDAVQAIEVANGGNEKALGGFEGVLSGVPFWENQLNQGRRITAIGGSDNHDAGVPHDQPSALGRPTTVIRAEGLSSEALLTGLRAGRVFVDLEGTRDRMLDLSASVDGVSAVMGGVLEARPGQTISFVATITGVDRAGLELIQDGLPIHPPVSATGQFEIQMGRRQTWVRINVRDAQGRLLLIGNPIYLSPAPQGS</sequence>
<evidence type="ECO:0000313" key="2">
    <source>
        <dbReference type="EMBL" id="AVQ02032.1"/>
    </source>
</evidence>
<organism evidence="2 3">
    <name type="scientific">Caulobacter segnis</name>
    <dbReference type="NCBI Taxonomy" id="88688"/>
    <lineage>
        <taxon>Bacteria</taxon>
        <taxon>Pseudomonadati</taxon>
        <taxon>Pseudomonadota</taxon>
        <taxon>Alphaproteobacteria</taxon>
        <taxon>Caulobacterales</taxon>
        <taxon>Caulobacteraceae</taxon>
        <taxon>Caulobacter</taxon>
    </lineage>
</organism>
<dbReference type="InterPro" id="IPR052018">
    <property type="entry name" value="PHP_domain"/>
</dbReference>
<evidence type="ECO:0000256" key="1">
    <source>
        <dbReference type="SAM" id="SignalP"/>
    </source>
</evidence>
<reference evidence="2 3" key="1">
    <citation type="journal article" date="2015" name="Biotechnol. Bioeng.">
        <title>Genome sequence and phenotypic characterization of Caulobacter segnis.</title>
        <authorList>
            <person name="Patel S."/>
            <person name="Fletcher B."/>
            <person name="Scott D.C."/>
            <person name="Ely B."/>
        </authorList>
    </citation>
    <scope>NUCLEOTIDE SEQUENCE [LARGE SCALE GENOMIC DNA]</scope>
    <source>
        <strain evidence="2 3">TK0059</strain>
    </source>
</reference>